<proteinExistence type="predicted"/>
<dbReference type="Pfam" id="PF13365">
    <property type="entry name" value="Trypsin_2"/>
    <property type="match status" value="1"/>
</dbReference>
<dbReference type="InterPro" id="IPR001940">
    <property type="entry name" value="Peptidase_S1C"/>
</dbReference>
<feature type="signal peptide" evidence="3">
    <location>
        <begin position="1"/>
        <end position="24"/>
    </location>
</feature>
<evidence type="ECO:0000256" key="3">
    <source>
        <dbReference type="SAM" id="SignalP"/>
    </source>
</evidence>
<comment type="caution">
    <text evidence="5">The sequence shown here is derived from an EMBL/GenBank/DDBJ whole genome shotgun (WGS) entry which is preliminary data.</text>
</comment>
<gene>
    <name evidence="5" type="ORF">WMG39_21290</name>
</gene>
<feature type="domain" description="Peptidase C-terminal archaeal/bacterial" evidence="4">
    <location>
        <begin position="290"/>
        <end position="352"/>
    </location>
</feature>
<protein>
    <submittedName>
        <fullName evidence="5">Trypsin-like peptidase domain-containing protein</fullName>
    </submittedName>
</protein>
<accession>A0ABU8YT56</accession>
<dbReference type="Proteomes" id="UP001384579">
    <property type="component" value="Unassembled WGS sequence"/>
</dbReference>
<keyword evidence="1" id="KW-0645">Protease</keyword>
<dbReference type="InterPro" id="IPR007280">
    <property type="entry name" value="Peptidase_C_arc/bac"/>
</dbReference>
<reference evidence="5 6" key="1">
    <citation type="journal article" date="2020" name="Harmful Algae">
        <title>Molecular and morphological characterization of a novel dihydroanatoxin-a producing Microcoleus species (cyanobacteria) from the Russian River, California, USA.</title>
        <authorList>
            <person name="Conklin K.Y."/>
            <person name="Stancheva R."/>
            <person name="Otten T.G."/>
            <person name="Fadness R."/>
            <person name="Boyer G.L."/>
            <person name="Read B."/>
            <person name="Zhang X."/>
            <person name="Sheath R.G."/>
        </authorList>
    </citation>
    <scope>NUCLEOTIDE SEQUENCE [LARGE SCALE GENOMIC DNA]</scope>
    <source>
        <strain evidence="5 6">PTRS2</strain>
    </source>
</reference>
<organism evidence="5 6">
    <name type="scientific">Microcoleus anatoxicus PTRS2</name>
    <dbReference type="NCBI Taxonomy" id="2705321"/>
    <lineage>
        <taxon>Bacteria</taxon>
        <taxon>Bacillati</taxon>
        <taxon>Cyanobacteriota</taxon>
        <taxon>Cyanophyceae</taxon>
        <taxon>Oscillatoriophycideae</taxon>
        <taxon>Oscillatoriales</taxon>
        <taxon>Microcoleaceae</taxon>
        <taxon>Microcoleus</taxon>
        <taxon>Microcoleus anatoxicus</taxon>
    </lineage>
</organism>
<dbReference type="Gene3D" id="2.60.120.380">
    <property type="match status" value="2"/>
</dbReference>
<keyword evidence="6" id="KW-1185">Reference proteome</keyword>
<evidence type="ECO:0000256" key="1">
    <source>
        <dbReference type="ARBA" id="ARBA00022670"/>
    </source>
</evidence>
<sequence>MNFKLLSLAISGILTMGVSASATAVVTTSPVQSSPDVTEFKSLDRQGAIAQNIEEQTNIRVYERASPAVVTVDTDKSNGSGTIISPDGMVLTNAHVVSAGGTVNIILSDGKKVPADVIGFGEEGLDLAVVKMRGQNNLPTIPLARPGSVKVGQQAFAIGNPFGRFQGTFTVGIVSRIDQQRSLIQTDAAINPGNSGGPLLNSSGELIGVNTSIFTRGQGGGNIGIGFAISIDKVPAFLTAVREGRAPRVAQTRSPFGNKSPEKLALNGPAISGKLTNQSSVLPGDNSFFDLYSFEGKAGQRITIEMKSQEIDPYLILLGPDRRQIAQDDDGAGSNNARITVRLPANGTYTLLANSNQARQSGAYTLELKAAASTQAARAILQEEGTLAPGAQVLPSDNSLYREYTFEGRSGQSVDISLESKEFDPYVALFGPNGRLVAENDDESDATKNASLSVTLPATGRYRVIVNAYDASGRGRYTLTVR</sequence>
<dbReference type="InterPro" id="IPR009003">
    <property type="entry name" value="Peptidase_S1_PA"/>
</dbReference>
<dbReference type="PANTHER" id="PTHR43343">
    <property type="entry name" value="PEPTIDASE S12"/>
    <property type="match status" value="1"/>
</dbReference>
<dbReference type="RefSeq" id="WP_340525501.1">
    <property type="nucleotide sequence ID" value="NZ_JBBLXS010000346.1"/>
</dbReference>
<keyword evidence="2" id="KW-0378">Hydrolase</keyword>
<dbReference type="InterPro" id="IPR051201">
    <property type="entry name" value="Chloro_Bact_Ser_Proteases"/>
</dbReference>
<keyword evidence="3" id="KW-0732">Signal</keyword>
<name>A0ABU8YT56_9CYAN</name>
<dbReference type="Pfam" id="PF04151">
    <property type="entry name" value="PPC"/>
    <property type="match status" value="2"/>
</dbReference>
<dbReference type="EMBL" id="JBBLXS010000346">
    <property type="protein sequence ID" value="MEK0187366.1"/>
    <property type="molecule type" value="Genomic_DNA"/>
</dbReference>
<evidence type="ECO:0000313" key="6">
    <source>
        <dbReference type="Proteomes" id="UP001384579"/>
    </source>
</evidence>
<evidence type="ECO:0000256" key="2">
    <source>
        <dbReference type="ARBA" id="ARBA00022801"/>
    </source>
</evidence>
<feature type="domain" description="Peptidase C-terminal archaeal/bacterial" evidence="4">
    <location>
        <begin position="404"/>
        <end position="467"/>
    </location>
</feature>
<evidence type="ECO:0000259" key="4">
    <source>
        <dbReference type="Pfam" id="PF04151"/>
    </source>
</evidence>
<dbReference type="PRINTS" id="PR00834">
    <property type="entry name" value="PROTEASES2C"/>
</dbReference>
<dbReference type="SUPFAM" id="SSF50494">
    <property type="entry name" value="Trypsin-like serine proteases"/>
    <property type="match status" value="1"/>
</dbReference>
<evidence type="ECO:0000313" key="5">
    <source>
        <dbReference type="EMBL" id="MEK0187366.1"/>
    </source>
</evidence>
<dbReference type="PANTHER" id="PTHR43343:SF3">
    <property type="entry name" value="PROTEASE DO-LIKE 8, CHLOROPLASTIC"/>
    <property type="match status" value="1"/>
</dbReference>
<feature type="chain" id="PRO_5046081220" evidence="3">
    <location>
        <begin position="25"/>
        <end position="482"/>
    </location>
</feature>
<dbReference type="Gene3D" id="2.40.10.120">
    <property type="match status" value="1"/>
</dbReference>